<feature type="region of interest" description="Disordered" evidence="6">
    <location>
        <begin position="222"/>
        <end position="359"/>
    </location>
</feature>
<keyword evidence="2" id="KW-0238">DNA-binding</keyword>
<evidence type="ECO:0000313" key="10">
    <source>
        <dbReference type="Proteomes" id="UP000012073"/>
    </source>
</evidence>
<dbReference type="SUPFAM" id="SSF46689">
    <property type="entry name" value="Homeodomain-like"/>
    <property type="match status" value="1"/>
</dbReference>
<dbReference type="RefSeq" id="XP_005716707.1">
    <property type="nucleotide sequence ID" value="XM_005716650.1"/>
</dbReference>
<dbReference type="PANTHER" id="PTHR12802:SF173">
    <property type="entry name" value="MYB-LIKE PROTEIN K"/>
    <property type="match status" value="1"/>
</dbReference>
<feature type="compositionally biased region" description="Basic and acidic residues" evidence="6">
    <location>
        <begin position="518"/>
        <end position="536"/>
    </location>
</feature>
<dbReference type="SMART" id="SM00717">
    <property type="entry name" value="SANT"/>
    <property type="match status" value="1"/>
</dbReference>
<gene>
    <name evidence="9" type="ORF">CHC_T00010229001</name>
</gene>
<evidence type="ECO:0000256" key="4">
    <source>
        <dbReference type="ARBA" id="ARBA00023242"/>
    </source>
</evidence>
<dbReference type="STRING" id="2769.R7QGK0"/>
<accession>R7QGK0</accession>
<dbReference type="InterPro" id="IPR001005">
    <property type="entry name" value="SANT/Myb"/>
</dbReference>
<dbReference type="OrthoDB" id="5793at2759"/>
<evidence type="ECO:0000256" key="1">
    <source>
        <dbReference type="ARBA" id="ARBA00023015"/>
    </source>
</evidence>
<feature type="compositionally biased region" description="Low complexity" evidence="6">
    <location>
        <begin position="110"/>
        <end position="127"/>
    </location>
</feature>
<feature type="coiled-coil region" evidence="5">
    <location>
        <begin position="11"/>
        <end position="38"/>
    </location>
</feature>
<dbReference type="KEGG" id="ccp:CHC_T00010229001"/>
<evidence type="ECO:0000313" key="9">
    <source>
        <dbReference type="EMBL" id="CDF36888.1"/>
    </source>
</evidence>
<keyword evidence="1" id="KW-0805">Transcription regulation</keyword>
<feature type="compositionally biased region" description="Pro residues" evidence="6">
    <location>
        <begin position="77"/>
        <end position="89"/>
    </location>
</feature>
<dbReference type="GO" id="GO:0003677">
    <property type="term" value="F:DNA binding"/>
    <property type="evidence" value="ECO:0007669"/>
    <property type="project" value="UniProtKB-KW"/>
</dbReference>
<name>R7QGK0_CHOCR</name>
<reference evidence="10" key="1">
    <citation type="journal article" date="2013" name="Proc. Natl. Acad. Sci. U.S.A.">
        <title>Genome structure and metabolic features in the red seaweed Chondrus crispus shed light on evolution of the Archaeplastida.</title>
        <authorList>
            <person name="Collen J."/>
            <person name="Porcel B."/>
            <person name="Carre W."/>
            <person name="Ball S.G."/>
            <person name="Chaparro C."/>
            <person name="Tonon T."/>
            <person name="Barbeyron T."/>
            <person name="Michel G."/>
            <person name="Noel B."/>
            <person name="Valentin K."/>
            <person name="Elias M."/>
            <person name="Artiguenave F."/>
            <person name="Arun A."/>
            <person name="Aury J.M."/>
            <person name="Barbosa-Neto J.F."/>
            <person name="Bothwell J.H."/>
            <person name="Bouget F.Y."/>
            <person name="Brillet L."/>
            <person name="Cabello-Hurtado F."/>
            <person name="Capella-Gutierrez S."/>
            <person name="Charrier B."/>
            <person name="Cladiere L."/>
            <person name="Cock J.M."/>
            <person name="Coelho S.M."/>
            <person name="Colleoni C."/>
            <person name="Czjzek M."/>
            <person name="Da Silva C."/>
            <person name="Delage L."/>
            <person name="Denoeud F."/>
            <person name="Deschamps P."/>
            <person name="Dittami S.M."/>
            <person name="Gabaldon T."/>
            <person name="Gachon C.M."/>
            <person name="Groisillier A."/>
            <person name="Herve C."/>
            <person name="Jabbari K."/>
            <person name="Katinka M."/>
            <person name="Kloareg B."/>
            <person name="Kowalczyk N."/>
            <person name="Labadie K."/>
            <person name="Leblanc C."/>
            <person name="Lopez P.J."/>
            <person name="McLachlan D.H."/>
            <person name="Meslet-Cladiere L."/>
            <person name="Moustafa A."/>
            <person name="Nehr Z."/>
            <person name="Nyvall Collen P."/>
            <person name="Panaud O."/>
            <person name="Partensky F."/>
            <person name="Poulain J."/>
            <person name="Rensing S.A."/>
            <person name="Rousvoal S."/>
            <person name="Samson G."/>
            <person name="Symeonidi A."/>
            <person name="Weissenbach J."/>
            <person name="Zambounis A."/>
            <person name="Wincker P."/>
            <person name="Boyen C."/>
        </authorList>
    </citation>
    <scope>NUCLEOTIDE SEQUENCE [LARGE SCALE GENOMIC DNA]</scope>
    <source>
        <strain evidence="10">cv. Stackhouse</strain>
    </source>
</reference>
<dbReference type="InterPro" id="IPR009057">
    <property type="entry name" value="Homeodomain-like_sf"/>
</dbReference>
<sequence>MEGQFAAQALLVEQQRRIKALETELAQTQMEVIRLRAQVAMPHHHPAQIPHHMSPHDPHSLRHHPAVMQQPHVSQPLHPPQPQPLAHPPPHPHHHTHPPQLTHSHPDYTSHPLPVSSSHPRSSSASAPLPPSHPVSAPSASHRRPSPSLSSNHTASAPAPPEEQKKTSSRYWTAEEHARFLEGLQLFGQKDIKGISRHVGTRSATQVRTHAQKYYLRIERERQKAEQEGSTPASAPDLVPNGAGKAVNGAHAAGPRNSTSGAASGKGSTSEGKGKRSRSSNRDNAGPKHAAPTKNSEGGSKAKITVPRGDGKLEPTKADSKGGNGVIARKDSCGKPLERKSGANGTISKSTVRAKKESVVSGPIHDVVNGTIKPEQANTQNASHQPDENIPDQLEDTLGPSQDAVVNPEVIAHIAMPLSTGVAYQPPRLPSGAATDANQIPQRINQSDMETIPSSAQSYVDGMSHSKNARDDIASAGQNSKMQVLGGTSHGLPPPGPNLGANIQRRGTLDPSPLRPTEQVREESGVVSEHIKEFGKRGGPPLSKRSPKKRLKRPPTLEPLPGDVASSTAFATGTNALPIVSKASASSASGAQTKAEQKMYSLGEAGSMSNLRALLRVPGEDQAAGPSGSKPPTLKRNESSNSVLADLSRSVGVLSRSNSFISPSGKGVHRSNSILSLLSGLPTAMRESPSSDRLMMMEGEDRVMATLKSMDTGSSGAIAVQAGPSTPGPNPISTMGERSFSFSQLQHIGLDDLEDPNAVALALPDEQKWGDG</sequence>
<feature type="compositionally biased region" description="Basic and acidic residues" evidence="6">
    <location>
        <begin position="309"/>
        <end position="320"/>
    </location>
</feature>
<evidence type="ECO:0000256" key="2">
    <source>
        <dbReference type="ARBA" id="ARBA00023125"/>
    </source>
</evidence>
<feature type="region of interest" description="Disordered" evidence="6">
    <location>
        <begin position="620"/>
        <end position="640"/>
    </location>
</feature>
<dbReference type="Proteomes" id="UP000012073">
    <property type="component" value="Unassembled WGS sequence"/>
</dbReference>
<dbReference type="InterPro" id="IPR017884">
    <property type="entry name" value="SANT_dom"/>
</dbReference>
<evidence type="ECO:0000259" key="8">
    <source>
        <dbReference type="PROSITE" id="PS51294"/>
    </source>
</evidence>
<dbReference type="Gene3D" id="1.10.10.60">
    <property type="entry name" value="Homeodomain-like"/>
    <property type="match status" value="1"/>
</dbReference>
<dbReference type="CDD" id="cd00167">
    <property type="entry name" value="SANT"/>
    <property type="match status" value="1"/>
</dbReference>
<keyword evidence="5" id="KW-0175">Coiled coil</keyword>
<protein>
    <submittedName>
        <fullName evidence="9">SANT domain containing protein</fullName>
    </submittedName>
</protein>
<organism evidence="9 10">
    <name type="scientific">Chondrus crispus</name>
    <name type="common">Carrageen Irish moss</name>
    <name type="synonym">Polymorpha crispa</name>
    <dbReference type="NCBI Taxonomy" id="2769"/>
    <lineage>
        <taxon>Eukaryota</taxon>
        <taxon>Rhodophyta</taxon>
        <taxon>Florideophyceae</taxon>
        <taxon>Rhodymeniophycidae</taxon>
        <taxon>Gigartinales</taxon>
        <taxon>Gigartinaceae</taxon>
        <taxon>Chondrus</taxon>
    </lineage>
</organism>
<feature type="region of interest" description="Disordered" evidence="6">
    <location>
        <begin position="42"/>
        <end position="171"/>
    </location>
</feature>
<dbReference type="InterPro" id="IPR006447">
    <property type="entry name" value="Myb_dom_plants"/>
</dbReference>
<dbReference type="NCBIfam" id="TIGR01557">
    <property type="entry name" value="myb_SHAQKYF"/>
    <property type="match status" value="1"/>
</dbReference>
<evidence type="ECO:0000259" key="7">
    <source>
        <dbReference type="PROSITE" id="PS51293"/>
    </source>
</evidence>
<dbReference type="AlphaFoldDB" id="R7QGK0"/>
<dbReference type="InterPro" id="IPR017930">
    <property type="entry name" value="Myb_dom"/>
</dbReference>
<dbReference type="GeneID" id="17324415"/>
<dbReference type="PROSITE" id="PS51294">
    <property type="entry name" value="HTH_MYB"/>
    <property type="match status" value="1"/>
</dbReference>
<feature type="compositionally biased region" description="Low complexity" evidence="6">
    <location>
        <begin position="134"/>
        <end position="151"/>
    </location>
</feature>
<evidence type="ECO:0000256" key="3">
    <source>
        <dbReference type="ARBA" id="ARBA00023163"/>
    </source>
</evidence>
<feature type="domain" description="SANT" evidence="7">
    <location>
        <begin position="167"/>
        <end position="219"/>
    </location>
</feature>
<keyword evidence="10" id="KW-1185">Reference proteome</keyword>
<keyword evidence="4" id="KW-0539">Nucleus</keyword>
<dbReference type="Pfam" id="PF00249">
    <property type="entry name" value="Myb_DNA-binding"/>
    <property type="match status" value="1"/>
</dbReference>
<evidence type="ECO:0000256" key="6">
    <source>
        <dbReference type="SAM" id="MobiDB-lite"/>
    </source>
</evidence>
<dbReference type="PANTHER" id="PTHR12802">
    <property type="entry name" value="SWI/SNF COMPLEX-RELATED"/>
    <property type="match status" value="1"/>
</dbReference>
<feature type="region of interest" description="Disordered" evidence="6">
    <location>
        <begin position="483"/>
        <end position="564"/>
    </location>
</feature>
<keyword evidence="3" id="KW-0804">Transcription</keyword>
<feature type="compositionally biased region" description="Basic and acidic residues" evidence="6">
    <location>
        <begin position="328"/>
        <end position="341"/>
    </location>
</feature>
<feature type="compositionally biased region" description="Low complexity" evidence="6">
    <location>
        <begin position="258"/>
        <end position="271"/>
    </location>
</feature>
<proteinExistence type="predicted"/>
<feature type="domain" description="HTH myb-type" evidence="8">
    <location>
        <begin position="172"/>
        <end position="219"/>
    </location>
</feature>
<evidence type="ECO:0000256" key="5">
    <source>
        <dbReference type="SAM" id="Coils"/>
    </source>
</evidence>
<dbReference type="PROSITE" id="PS51293">
    <property type="entry name" value="SANT"/>
    <property type="match status" value="1"/>
</dbReference>
<dbReference type="EMBL" id="HG001807">
    <property type="protein sequence ID" value="CDF36888.1"/>
    <property type="molecule type" value="Genomic_DNA"/>
</dbReference>
<dbReference type="Gramene" id="CDF36888">
    <property type="protein sequence ID" value="CDF36888"/>
    <property type="gene ID" value="CHC_T00010229001"/>
</dbReference>